<feature type="transmembrane region" description="Helical" evidence="5">
    <location>
        <begin position="850"/>
        <end position="868"/>
    </location>
</feature>
<keyword evidence="5" id="KW-0812">Transmembrane</keyword>
<evidence type="ECO:0000313" key="6">
    <source>
        <dbReference type="EMBL" id="TRY73826.1"/>
    </source>
</evidence>
<feature type="region of interest" description="Disordered" evidence="4">
    <location>
        <begin position="1"/>
        <end position="32"/>
    </location>
</feature>
<dbReference type="Gene3D" id="1.25.40.20">
    <property type="entry name" value="Ankyrin repeat-containing domain"/>
    <property type="match status" value="3"/>
</dbReference>
<reference evidence="6 7" key="1">
    <citation type="journal article" date="2018" name="Nat. Ecol. Evol.">
        <title>Genomic signatures of mitonuclear coevolution across populations of Tigriopus californicus.</title>
        <authorList>
            <person name="Barreto F.S."/>
            <person name="Watson E.T."/>
            <person name="Lima T.G."/>
            <person name="Willett C.S."/>
            <person name="Edmands S."/>
            <person name="Li W."/>
            <person name="Burton R.S."/>
        </authorList>
    </citation>
    <scope>NUCLEOTIDE SEQUENCE [LARGE SCALE GENOMIC DNA]</scope>
    <source>
        <strain evidence="6 7">San Diego</strain>
    </source>
</reference>
<keyword evidence="7" id="KW-1185">Reference proteome</keyword>
<keyword evidence="1" id="KW-0677">Repeat</keyword>
<feature type="repeat" description="ANK" evidence="3">
    <location>
        <begin position="346"/>
        <end position="378"/>
    </location>
</feature>
<dbReference type="GO" id="GO:0005737">
    <property type="term" value="C:cytoplasm"/>
    <property type="evidence" value="ECO:0007669"/>
    <property type="project" value="TreeGrafter"/>
</dbReference>
<accession>A0A553P813</accession>
<feature type="transmembrane region" description="Helical" evidence="5">
    <location>
        <begin position="880"/>
        <end position="900"/>
    </location>
</feature>
<dbReference type="PANTHER" id="PTHR24198:SF165">
    <property type="entry name" value="ANKYRIN REPEAT-CONTAINING PROTEIN-RELATED"/>
    <property type="match status" value="1"/>
</dbReference>
<feature type="transmembrane region" description="Helical" evidence="5">
    <location>
        <begin position="1028"/>
        <end position="1047"/>
    </location>
</feature>
<dbReference type="PROSITE" id="PS50088">
    <property type="entry name" value="ANK_REPEAT"/>
    <property type="match status" value="3"/>
</dbReference>
<feature type="transmembrane region" description="Helical" evidence="5">
    <location>
        <begin position="906"/>
        <end position="926"/>
    </location>
</feature>
<keyword evidence="5" id="KW-1133">Transmembrane helix</keyword>
<feature type="transmembrane region" description="Helical" evidence="5">
    <location>
        <begin position="938"/>
        <end position="957"/>
    </location>
</feature>
<dbReference type="AlphaFoldDB" id="A0A553P813"/>
<organism evidence="6 7">
    <name type="scientific">Tigriopus californicus</name>
    <name type="common">Marine copepod</name>
    <dbReference type="NCBI Taxonomy" id="6832"/>
    <lineage>
        <taxon>Eukaryota</taxon>
        <taxon>Metazoa</taxon>
        <taxon>Ecdysozoa</taxon>
        <taxon>Arthropoda</taxon>
        <taxon>Crustacea</taxon>
        <taxon>Multicrustacea</taxon>
        <taxon>Hexanauplia</taxon>
        <taxon>Copepoda</taxon>
        <taxon>Harpacticoida</taxon>
        <taxon>Harpacticidae</taxon>
        <taxon>Tigriopus</taxon>
    </lineage>
</organism>
<feature type="repeat" description="ANK" evidence="3">
    <location>
        <begin position="157"/>
        <end position="189"/>
    </location>
</feature>
<dbReference type="PROSITE" id="PS50297">
    <property type="entry name" value="ANK_REP_REGION"/>
    <property type="match status" value="1"/>
</dbReference>
<dbReference type="OMA" id="GHPWSDI"/>
<proteinExistence type="predicted"/>
<dbReference type="SMART" id="SM00248">
    <property type="entry name" value="ANK"/>
    <property type="match status" value="8"/>
</dbReference>
<dbReference type="InterPro" id="IPR002110">
    <property type="entry name" value="Ankyrin_rpt"/>
</dbReference>
<comment type="caution">
    <text evidence="6">The sequence shown here is derived from an EMBL/GenBank/DDBJ whole genome shotgun (WGS) entry which is preliminary data.</text>
</comment>
<feature type="repeat" description="ANK" evidence="3">
    <location>
        <begin position="124"/>
        <end position="156"/>
    </location>
</feature>
<protein>
    <submittedName>
        <fullName evidence="6">Uncharacterized protein</fullName>
    </submittedName>
</protein>
<dbReference type="SUPFAM" id="SSF48403">
    <property type="entry name" value="Ankyrin repeat"/>
    <property type="match status" value="2"/>
</dbReference>
<gene>
    <name evidence="6" type="ORF">TCAL_01920</name>
</gene>
<evidence type="ECO:0000256" key="2">
    <source>
        <dbReference type="ARBA" id="ARBA00023043"/>
    </source>
</evidence>
<dbReference type="InterPro" id="IPR036770">
    <property type="entry name" value="Ankyrin_rpt-contain_sf"/>
</dbReference>
<evidence type="ECO:0000256" key="4">
    <source>
        <dbReference type="SAM" id="MobiDB-lite"/>
    </source>
</evidence>
<evidence type="ECO:0000313" key="7">
    <source>
        <dbReference type="Proteomes" id="UP000318571"/>
    </source>
</evidence>
<evidence type="ECO:0000256" key="1">
    <source>
        <dbReference type="ARBA" id="ARBA00022737"/>
    </source>
</evidence>
<feature type="transmembrane region" description="Helical" evidence="5">
    <location>
        <begin position="731"/>
        <end position="754"/>
    </location>
</feature>
<keyword evidence="2 3" id="KW-0040">ANK repeat</keyword>
<dbReference type="Pfam" id="PF12796">
    <property type="entry name" value="Ank_2"/>
    <property type="match status" value="2"/>
</dbReference>
<feature type="transmembrane region" description="Helical" evidence="5">
    <location>
        <begin position="702"/>
        <end position="724"/>
    </location>
</feature>
<sequence length="1135" mass="129949">MERSIFLDPKDPRLANGQDSDVDSIDSPMMKPKSPFALLFNDSSRYTVRERRLSKESRRSSQSSLDSSFISAIKEKDRSNLPQNEQDIHDLVLELGENFKRTVILKEALKTSWVWTRPNQCFESGNTILHIAAKLGEHKLVGALTHLCVDVNGTNNRGDTPMHLAAEFGQHNVIQILLKRGANLDLFNNLSFKPIQVAAIKCHGKCLEVLIKYDSNYRILNDQKETLIHLACRASFAKLLTIKEEVTDLLGGIDSVEHSKSSPHFCQDLESRERLLEQDLYDKIIPVFDLLLSHFRRSPDLLEIEDTISTSPGTILHYFAALNLVEGARTLLSYPFQIDPNFKNKNGYSPLVIAAFYNHITLGGILLDNKANPNDKDPNTEDTALHFAIYGYHLDRVDETCKFIGKLLENGANPKLTSKSGEAPMHMVIGTLDFRLMVQFIDYLGSESLEMRDDNGNTLFHHAVACLDENSVTKLIEMGANLMNKTQVDVEIEEDPEVYSDFSGDDIRVNGITENVVLKSRISTKSVAVQRLPLQEAMQSGNSKNYFNAIGKSNFAKFSEKWSPSQVDEFLRSHLLGATREVRPDIVRLLFHEVKDVKKLHKILLYCDKHNEDDTFTKTALEWAVENDDRLCTTEILHQEFKCHQNDKKAGLNCLRRQLRGDELLVWTIETFTMFYDHCETDANLECYDHKCHDIQRTPAEYTTAFVTNVTCLCIPLVIFYCTCARQLVNILVHFLWTLTSLLCAPFFILYVAARNVYYKFRHRRATKKNLFRKQLQKSEYLWGITRTAEAGLESCGQLILQVWLLSSDFKELSEESFWGLVDKTYNGVIFFLTFSYKNADDIEKSLGKLLMSLIALVFGVSGCYRTLKRGAVKFSNTYFIYISLVFQIFARIFSIGLYFFAVRQFFPIVPILLVTHLIFVFIIKWTFERARHTHGMLAWLVSFVNVVASSLVYVRIVPIEKQRPSKWNRETTSFLPSHEVIQHSTFFVQTLFFLLVLFENILLACTPLMYPSGRAFACLGTAKINQYVLTIIGLCMASWLSHVMYYKYMGHPWSDINGPTCSAQKVKFSFHVCGREKLFQCACSEESDSEEFQEGTKETETMVKKIQCRCTKCRITCSDFQDTDQEDSDSEMQE</sequence>
<keyword evidence="5" id="KW-0472">Membrane</keyword>
<evidence type="ECO:0000256" key="3">
    <source>
        <dbReference type="PROSITE-ProRule" id="PRU00023"/>
    </source>
</evidence>
<dbReference type="PANTHER" id="PTHR24198">
    <property type="entry name" value="ANKYRIN REPEAT AND PROTEIN KINASE DOMAIN-CONTAINING PROTEIN"/>
    <property type="match status" value="1"/>
</dbReference>
<evidence type="ECO:0000256" key="5">
    <source>
        <dbReference type="SAM" id="Phobius"/>
    </source>
</evidence>
<name>A0A553P813_TIGCA</name>
<dbReference type="STRING" id="6832.A0A553P813"/>
<feature type="transmembrane region" description="Helical" evidence="5">
    <location>
        <begin position="987"/>
        <end position="1007"/>
    </location>
</feature>
<feature type="compositionally biased region" description="Basic and acidic residues" evidence="4">
    <location>
        <begin position="1"/>
        <end position="13"/>
    </location>
</feature>
<dbReference type="Proteomes" id="UP000318571">
    <property type="component" value="Chromosome 3"/>
</dbReference>
<dbReference type="EMBL" id="VCGU01000007">
    <property type="protein sequence ID" value="TRY73826.1"/>
    <property type="molecule type" value="Genomic_DNA"/>
</dbReference>